<feature type="signal peptide" evidence="3">
    <location>
        <begin position="1"/>
        <end position="32"/>
    </location>
</feature>
<dbReference type="AlphaFoldDB" id="A0AAE5LHD5"/>
<feature type="domain" description="Leucine-binding protein" evidence="4">
    <location>
        <begin position="74"/>
        <end position="376"/>
    </location>
</feature>
<evidence type="ECO:0000256" key="3">
    <source>
        <dbReference type="SAM" id="SignalP"/>
    </source>
</evidence>
<evidence type="ECO:0000313" key="6">
    <source>
        <dbReference type="Proteomes" id="UP000572722"/>
    </source>
</evidence>
<keyword evidence="2 3" id="KW-0732">Signal</keyword>
<dbReference type="InterPro" id="IPR051010">
    <property type="entry name" value="BCAA_transport"/>
</dbReference>
<dbReference type="SUPFAM" id="SSF53822">
    <property type="entry name" value="Periplasmic binding protein-like I"/>
    <property type="match status" value="1"/>
</dbReference>
<dbReference type="Proteomes" id="UP000572722">
    <property type="component" value="Unassembled WGS sequence"/>
</dbReference>
<reference evidence="5 6" key="1">
    <citation type="submission" date="2019-08" db="EMBL/GenBank/DDBJ databases">
        <title>Draft genome sequencing and comparative genomics of hatchery-associated Vibrios.</title>
        <authorList>
            <person name="Kehlet-Delgado H."/>
            <person name="Mueller R.S."/>
        </authorList>
    </citation>
    <scope>NUCLEOTIDE SEQUENCE [LARGE SCALE GENOMIC DNA]</scope>
    <source>
        <strain evidence="5 6">01-65-5-1</strain>
    </source>
</reference>
<comment type="caution">
    <text evidence="5">The sequence shown here is derived from an EMBL/GenBank/DDBJ whole genome shotgun (WGS) entry which is preliminary data.</text>
</comment>
<evidence type="ECO:0000256" key="2">
    <source>
        <dbReference type="ARBA" id="ARBA00022729"/>
    </source>
</evidence>
<dbReference type="PANTHER" id="PTHR30483:SF6">
    <property type="entry name" value="PERIPLASMIC BINDING PROTEIN OF ABC TRANSPORTER FOR NATURAL AMINO ACIDS"/>
    <property type="match status" value="1"/>
</dbReference>
<dbReference type="EMBL" id="VTXO01000002">
    <property type="protein sequence ID" value="NOI80362.1"/>
    <property type="molecule type" value="Genomic_DNA"/>
</dbReference>
<accession>A0AAE5LHD5</accession>
<sequence>MNFIKFSPKHIRLICNAMGLMCFFLLAFHTHASQHDIYKIGVMVGHTSKNSSKSNTEKICILKSTTDTLTNTSRDISVIFVENNRSASGSAQAALELIDKDVDIAVLPLLSKEAEAAAAFLTEAKIPYITSATAMEVIKDTSLGLSIMPSNLYQAEVLASYYLAQSNMNTLHIVNAQANRYSTEVSKEFLRLVLTQNPEIDVQVHQFTFESQKEIAQKIDSGDVIFAPLFNPHIASFYHELAVTDKESLTILGPDSIGGRKEFYDIIEQVSPNISVKFLKNWDGEVKGPNEKLFNSYANTYCPFEYTSFLSAYSFDLIQLVESQIDQLSTLQDKKQAISVLKSSKYKTAMDGKSIDISNTGHNKKPMYLYQVTSQGNQKVTTLYVNESSDDK</sequence>
<name>A0AAE5LHD5_9VIBR</name>
<evidence type="ECO:0000313" key="5">
    <source>
        <dbReference type="EMBL" id="NOI80362.1"/>
    </source>
</evidence>
<proteinExistence type="inferred from homology"/>
<dbReference type="Gene3D" id="3.40.50.2300">
    <property type="match status" value="2"/>
</dbReference>
<organism evidence="5 6">
    <name type="scientific">Vibrio tubiashii</name>
    <dbReference type="NCBI Taxonomy" id="29498"/>
    <lineage>
        <taxon>Bacteria</taxon>
        <taxon>Pseudomonadati</taxon>
        <taxon>Pseudomonadota</taxon>
        <taxon>Gammaproteobacteria</taxon>
        <taxon>Vibrionales</taxon>
        <taxon>Vibrionaceae</taxon>
        <taxon>Vibrio</taxon>
        <taxon>Vibrio oreintalis group</taxon>
    </lineage>
</organism>
<dbReference type="PANTHER" id="PTHR30483">
    <property type="entry name" value="LEUCINE-SPECIFIC-BINDING PROTEIN"/>
    <property type="match status" value="1"/>
</dbReference>
<evidence type="ECO:0000256" key="1">
    <source>
        <dbReference type="ARBA" id="ARBA00010062"/>
    </source>
</evidence>
<evidence type="ECO:0000259" key="4">
    <source>
        <dbReference type="Pfam" id="PF13458"/>
    </source>
</evidence>
<feature type="chain" id="PRO_5042063682" evidence="3">
    <location>
        <begin position="33"/>
        <end position="392"/>
    </location>
</feature>
<dbReference type="InterPro" id="IPR028082">
    <property type="entry name" value="Peripla_BP_I"/>
</dbReference>
<dbReference type="Pfam" id="PF13458">
    <property type="entry name" value="Peripla_BP_6"/>
    <property type="match status" value="1"/>
</dbReference>
<protein>
    <submittedName>
        <fullName evidence="5">ABC transporter substrate-binding protein</fullName>
    </submittedName>
</protein>
<comment type="similarity">
    <text evidence="1">Belongs to the leucine-binding protein family.</text>
</comment>
<gene>
    <name evidence="5" type="ORF">F0237_06765</name>
</gene>
<dbReference type="RefSeq" id="WP_171321012.1">
    <property type="nucleotide sequence ID" value="NZ_VTXO01000002.1"/>
</dbReference>
<dbReference type="InterPro" id="IPR028081">
    <property type="entry name" value="Leu-bd"/>
</dbReference>